<name>A0ACC6Q9J2_9ACTN</name>
<accession>A0ACC6Q9J2</accession>
<protein>
    <submittedName>
        <fullName evidence="1">Uncharacterized protein</fullName>
    </submittedName>
</protein>
<gene>
    <name evidence="1" type="ORF">WKI58_00320</name>
</gene>
<dbReference type="EMBL" id="JBBKAI010000001">
    <property type="protein sequence ID" value="MEJ8654996.1"/>
    <property type="molecule type" value="Genomic_DNA"/>
</dbReference>
<evidence type="ECO:0000313" key="2">
    <source>
        <dbReference type="Proteomes" id="UP001375539"/>
    </source>
</evidence>
<dbReference type="Proteomes" id="UP001375539">
    <property type="component" value="Unassembled WGS sequence"/>
</dbReference>
<comment type="caution">
    <text evidence="1">The sequence shown here is derived from an EMBL/GenBank/DDBJ whole genome shotgun (WGS) entry which is preliminary data.</text>
</comment>
<evidence type="ECO:0000313" key="1">
    <source>
        <dbReference type="EMBL" id="MEJ8654996.1"/>
    </source>
</evidence>
<reference evidence="1" key="1">
    <citation type="submission" date="2024-03" db="EMBL/GenBank/DDBJ databases">
        <title>Novel Streptomyces species of biotechnological and ecological value are a feature of Machair soil.</title>
        <authorList>
            <person name="Prole J.R."/>
            <person name="Goodfellow M."/>
            <person name="Allenby N."/>
            <person name="Ward A.C."/>
        </authorList>
    </citation>
    <scope>NUCLEOTIDE SEQUENCE</scope>
    <source>
        <strain evidence="1">MS1.AVA.4</strain>
    </source>
</reference>
<organism evidence="1 2">
    <name type="scientific">Streptomyces pratisoli</name>
    <dbReference type="NCBI Taxonomy" id="3139917"/>
    <lineage>
        <taxon>Bacteria</taxon>
        <taxon>Bacillati</taxon>
        <taxon>Actinomycetota</taxon>
        <taxon>Actinomycetes</taxon>
        <taxon>Kitasatosporales</taxon>
        <taxon>Streptomycetaceae</taxon>
        <taxon>Streptomyces</taxon>
    </lineage>
</organism>
<sequence>MTVIALAGCSGAPGVTTTALALLLTWPIEPSRRMILAECDPDGGAVLHGLLQGTLGDRYGLRNLSVAARKGELKDAFWRQLVDLSSEDGKQESPRDRLLLPGVTDPAQTAGLGPVWEPLADMFHGIDALPTNGHDVLIDLGRSGAFGPSVVLAQRADALIVVVRNTLRCLQAAQARIEALEERVGNIGLIVIDEGPYPAGEVQRVLRVPVVATLPYAPKEARVLSDGAEQPRHFARSAWMKAARTASTVLLQRAMLRKARLAPRTAGPGGEQVAYAR</sequence>
<keyword evidence="2" id="KW-1185">Reference proteome</keyword>
<proteinExistence type="predicted"/>